<evidence type="ECO:0000313" key="4">
    <source>
        <dbReference type="EMBL" id="KAE9539558.1"/>
    </source>
</evidence>
<comment type="caution">
    <text evidence="4">The sequence shown here is derived from an EMBL/GenBank/DDBJ whole genome shotgun (WGS) entry which is preliminary data.</text>
</comment>
<dbReference type="Proteomes" id="UP000475862">
    <property type="component" value="Unassembled WGS sequence"/>
</dbReference>
<accession>A0A6G0TUY7</accession>
<protein>
    <recommendedName>
        <fullName evidence="3">CFAP74 fourth Ig-like domain-containing protein</fullName>
    </recommendedName>
</protein>
<dbReference type="EMBL" id="VYZN01000014">
    <property type="protein sequence ID" value="KAE9539558.1"/>
    <property type="molecule type" value="Genomic_DNA"/>
</dbReference>
<evidence type="ECO:0000259" key="3">
    <source>
        <dbReference type="Pfam" id="PF24798"/>
    </source>
</evidence>
<feature type="domain" description="CFAP74 fourth Ig-like" evidence="3">
    <location>
        <begin position="768"/>
        <end position="854"/>
    </location>
</feature>
<dbReference type="OrthoDB" id="6612278at2759"/>
<name>A0A6G0TUY7_APHGL</name>
<gene>
    <name evidence="4" type="ORF">AGLY_004810</name>
</gene>
<evidence type="ECO:0000256" key="2">
    <source>
        <dbReference type="SAM" id="MobiDB-lite"/>
    </source>
</evidence>
<feature type="coiled-coil region" evidence="1">
    <location>
        <begin position="233"/>
        <end position="260"/>
    </location>
</feature>
<dbReference type="PANTHER" id="PTHR22538:SF0">
    <property type="entry name" value="CILIA- AND FLAGELLA-ASSOCIATED PROTEIN 74"/>
    <property type="match status" value="1"/>
</dbReference>
<evidence type="ECO:0000313" key="5">
    <source>
        <dbReference type="Proteomes" id="UP000475862"/>
    </source>
</evidence>
<dbReference type="InterPro" id="IPR056310">
    <property type="entry name" value="Ig-CFAP74_4th"/>
</dbReference>
<keyword evidence="5" id="KW-1185">Reference proteome</keyword>
<proteinExistence type="predicted"/>
<organism evidence="4 5">
    <name type="scientific">Aphis glycines</name>
    <name type="common">Soybean aphid</name>
    <dbReference type="NCBI Taxonomy" id="307491"/>
    <lineage>
        <taxon>Eukaryota</taxon>
        <taxon>Metazoa</taxon>
        <taxon>Ecdysozoa</taxon>
        <taxon>Arthropoda</taxon>
        <taxon>Hexapoda</taxon>
        <taxon>Insecta</taxon>
        <taxon>Pterygota</taxon>
        <taxon>Neoptera</taxon>
        <taxon>Paraneoptera</taxon>
        <taxon>Hemiptera</taxon>
        <taxon>Sternorrhyncha</taxon>
        <taxon>Aphidomorpha</taxon>
        <taxon>Aphidoidea</taxon>
        <taxon>Aphididae</taxon>
        <taxon>Aphidini</taxon>
        <taxon>Aphis</taxon>
        <taxon>Aphis</taxon>
    </lineage>
</organism>
<keyword evidence="1" id="KW-0175">Coiled coil</keyword>
<dbReference type="Gene3D" id="2.60.40.10">
    <property type="entry name" value="Immunoglobulins"/>
    <property type="match status" value="1"/>
</dbReference>
<sequence>MSHLFSRKEKVFDPYVSHGDPYANKPTFCDDQKCGGCSSKPFENINNCIRWCKPPCMCISPANGADNNLKCLNVLIMSELSNLKKSFQLIPPTNYSSTIEIEQLSIHSKKSLSLSEETIDSKSADQRLQKKITDVFKNNDTIGDCESVAKKHVRHEYPLTKWSKRERAAKVRTERDRKFENIKRFNETITRGAETIKNPTGKTHIDELHKLKKLNNDQLYHDKSSIYSDDIQSTSLNTRIEALELNLKKIQDELIMEKNRIGGDTVKRLSIVKDHINNESEEKAIDTSIDTNDELASEYRSYPMKSALECINDDTKNVDDCSMNEHVFETVSNVETRLTFSPSVVEFRVMKRYSNDIMENGILEQQIKVTNRSKSTILCLYSHLFDPNSVIEDDMNTIKVIPITWCRLQPAKTVVYLVTFKPTVLPDFKTYLSLYGIKLVFETVTNNRPDLKYVLNVPVKFCMIKPEPKLVTNTITFPAVPNSCENYNSKQYLIMKNNGYADCVFSVITETEYQKKQNSSYSSNDDLNEEETVDNGINPRTIIDYIIHRMFNYFMWKYHVNVLLPAKKSVKVPVIFNRNSAHSSITECYTIEFNNSEYTIPNQRVKVIGLVMDQQILVDPSMIDAGLCYLTCSEQTVSFQLHNTSRVVVPYEIKLPRELFKHAELSNSKGYLRAGSSLKVFIRLRFKCLYNIFNFITIYCKHDIRVNNIDEYNHFRYEILLLDECNTYFDVKSGVLNFPVRVYPSNCKKFHEVRVLAVVTTPFGLKLTPDTMDFGTVNTTETVVRSVMLTNHSRTKMEYGFLKLPERVSVRPNAFGTIFSGEQIRLHLHYSPSASDLPRNVHTHDDDFVLTCNTVTGVNAEICPFQNDATAQIYETINETIDEQISNTDIINQEPAVNENEIKELNHGPDKIPILIVKDEVEVCSFDDKNAIVKEATLKCHAKIHDVPVELSVQKIIFGKTHFMSYSVFKIDLRASNLASITERNINTFPDFKIRFEFISNDSTVEFKPKNGILHSKEIITISVLFRPKLDDEVQTVYEECLNSDVIKFKVDKILSDKNSFINQVYENKPLFHEQLKIFETNKAFYSLMFDTTKIISAACFIQFINQKSKEYFGFCTESLKLSLVCSTTKPNIILFSDRIDFGERTMNVRHDGWLFVWNPTTRPVPLKVSLPSPVGPFFCAFALNGEQLLHPNHTLPINITFIPEHEATVHAYKYDQKIRSISRVLTTHFYICEKVNEMLEVSSETMRLHVMVSGSGVAPSCTITPDNTFNVIQTIHIHGHKTLIFRITNTSGTNIRFNVQMEWTRERSEPMTNDEVYDFVEKLGMAERADQEQRVAMASQLEGEEWPVGPEKTEECAFDLGNGGRPLWFRLDPKGSRYVQVTLTLPRRNRQPNEDEDGGSGGSSSDDDEESLESPFGSIEEVSRSPDGTEDEALKSPDGGFGTKSAEQNRDYVQNDDGRTATALPIVTKRRAHAAKFNVHVGHSVLRQFYVFGFVDMDITNS</sequence>
<feature type="region of interest" description="Disordered" evidence="2">
    <location>
        <begin position="1383"/>
        <end position="1458"/>
    </location>
</feature>
<dbReference type="Pfam" id="PF24798">
    <property type="entry name" value="Ig-CFAP74_4th"/>
    <property type="match status" value="1"/>
</dbReference>
<dbReference type="InterPro" id="IPR013783">
    <property type="entry name" value="Ig-like_fold"/>
</dbReference>
<evidence type="ECO:0000256" key="1">
    <source>
        <dbReference type="SAM" id="Coils"/>
    </source>
</evidence>
<dbReference type="PANTHER" id="PTHR22538">
    <property type="entry name" value="CILIA- AND FLAGELLA-ASSOCIATED PROTEIN 74"/>
    <property type="match status" value="1"/>
</dbReference>
<reference evidence="4 5" key="1">
    <citation type="submission" date="2019-08" db="EMBL/GenBank/DDBJ databases">
        <title>The genome of the soybean aphid Biotype 1, its phylome, world population structure and adaptation to the North American continent.</title>
        <authorList>
            <person name="Giordano R."/>
            <person name="Donthu R.K."/>
            <person name="Hernandez A.G."/>
            <person name="Wright C.L."/>
            <person name="Zimin A.V."/>
        </authorList>
    </citation>
    <scope>NUCLEOTIDE SEQUENCE [LARGE SCALE GENOMIC DNA]</scope>
    <source>
        <tissue evidence="4">Whole aphids</tissue>
    </source>
</reference>